<dbReference type="InterPro" id="IPR032312">
    <property type="entry name" value="LacZ_4"/>
</dbReference>
<feature type="region of interest" description="Disordered" evidence="6">
    <location>
        <begin position="1"/>
        <end position="20"/>
    </location>
</feature>
<dbReference type="PANTHER" id="PTHR46323:SF1">
    <property type="entry name" value="LACTASE"/>
    <property type="match status" value="1"/>
</dbReference>
<dbReference type="PANTHER" id="PTHR46323">
    <property type="entry name" value="BETA-GALACTOSIDASE"/>
    <property type="match status" value="1"/>
</dbReference>
<dbReference type="EMBL" id="QGMG01000415">
    <property type="protein sequence ID" value="TVY53761.1"/>
    <property type="molecule type" value="Genomic_DNA"/>
</dbReference>
<dbReference type="Gene3D" id="2.60.120.260">
    <property type="entry name" value="Galactose-binding domain-like"/>
    <property type="match status" value="1"/>
</dbReference>
<dbReference type="SUPFAM" id="SSF74650">
    <property type="entry name" value="Galactose mutarotase-like"/>
    <property type="match status" value="1"/>
</dbReference>
<dbReference type="OrthoDB" id="408532at2759"/>
<dbReference type="PRINTS" id="PR00132">
    <property type="entry name" value="GLHYDRLASE2"/>
</dbReference>
<dbReference type="Pfam" id="PF00703">
    <property type="entry name" value="Glyco_hydro_2"/>
    <property type="match status" value="1"/>
</dbReference>
<dbReference type="InterPro" id="IPR006103">
    <property type="entry name" value="Glyco_hydro_2_cat"/>
</dbReference>
<dbReference type="FunFam" id="3.20.20.80:FF:000018">
    <property type="entry name" value="Beta-galactosidase"/>
    <property type="match status" value="1"/>
</dbReference>
<dbReference type="GO" id="GO:0005990">
    <property type="term" value="P:lactose catabolic process"/>
    <property type="evidence" value="ECO:0007669"/>
    <property type="project" value="TreeGrafter"/>
</dbReference>
<dbReference type="Pfam" id="PF16353">
    <property type="entry name" value="LacZ_4"/>
    <property type="match status" value="1"/>
</dbReference>
<evidence type="ECO:0000256" key="5">
    <source>
        <dbReference type="RuleBase" id="RU361154"/>
    </source>
</evidence>
<proteinExistence type="inferred from homology"/>
<evidence type="ECO:0000313" key="8">
    <source>
        <dbReference type="EMBL" id="TVY53761.1"/>
    </source>
</evidence>
<dbReference type="InterPro" id="IPR036156">
    <property type="entry name" value="Beta-gal/glucu_dom_sf"/>
</dbReference>
<evidence type="ECO:0000256" key="3">
    <source>
        <dbReference type="ARBA" id="ARBA00023295"/>
    </source>
</evidence>
<keyword evidence="2 5" id="KW-0378">Hydrolase</keyword>
<dbReference type="Pfam" id="PF02929">
    <property type="entry name" value="Bgal_small_N"/>
    <property type="match status" value="1"/>
</dbReference>
<dbReference type="GO" id="GO:0004565">
    <property type="term" value="F:beta-galactosidase activity"/>
    <property type="evidence" value="ECO:0007669"/>
    <property type="project" value="InterPro"/>
</dbReference>
<reference evidence="8 9" key="1">
    <citation type="submission" date="2018-05" db="EMBL/GenBank/DDBJ databases">
        <title>Whole genome sequencing for identification of molecular markers to develop diagnostic detection tools for the regulated plant pathogen Lachnellula willkommii.</title>
        <authorList>
            <person name="Giroux E."/>
            <person name="Bilodeau G."/>
        </authorList>
    </citation>
    <scope>NUCLEOTIDE SEQUENCE [LARGE SCALE GENOMIC DNA]</scope>
    <source>
        <strain evidence="8 9">CBS 625.97</strain>
    </source>
</reference>
<dbReference type="PROSITE" id="PS00608">
    <property type="entry name" value="GLYCOSYL_HYDROL_F2_2"/>
    <property type="match status" value="1"/>
</dbReference>
<dbReference type="InterPro" id="IPR023232">
    <property type="entry name" value="Glyco_hydro_2_AS"/>
</dbReference>
<evidence type="ECO:0000256" key="6">
    <source>
        <dbReference type="SAM" id="MobiDB-lite"/>
    </source>
</evidence>
<evidence type="ECO:0000256" key="1">
    <source>
        <dbReference type="ARBA" id="ARBA00007401"/>
    </source>
</evidence>
<dbReference type="Gene3D" id="2.60.40.10">
    <property type="entry name" value="Immunoglobulins"/>
    <property type="match status" value="2"/>
</dbReference>
<dbReference type="GO" id="GO:0009341">
    <property type="term" value="C:beta-galactosidase complex"/>
    <property type="evidence" value="ECO:0007669"/>
    <property type="project" value="InterPro"/>
</dbReference>
<dbReference type="SUPFAM" id="SSF49303">
    <property type="entry name" value="beta-Galactosidase/glucuronidase domain"/>
    <property type="match status" value="2"/>
</dbReference>
<sequence>MASERSSKPSDHQRARIEEKPDFCNQNIIHKNRLPPRSYVLPTTSLLLNGVWEFHYGSSPLEAPEPKACATFDERVAGDKAVLTPESTESAVLVTKADLDQSTFHWTTINVPGHWQLQGYGRPQYTNVIYPFPVCPPYVPTENPTGTYRRSFHVPSNWDTTTQLRLRFDGVDSAFHVWVNGISVGYSQGSRNPAEFDVTGIVDRAGSNVLFVRVYQWCDGSYIEDQDQWWLSGTGRIEDFFVRTELDEKYEDAILRVALDLYSPDGGEASLVLRDSANRHAVVASITKLVHANTPRLDIELPVPNPKKWTAETPHLYQLELRNVGFRTIELKNGLLTVNGTPILLRGVNRHDHHPIFGRAVPLSFIKRDLLLMKSHNINALRCAHYPSHPKLYDLCNELGLWVMDEADLECHGFYDAVARPLDIPEEMDYEQRKLLAFPRATQYTSDNDEWREAYVDRIRQVIQRDKNHPSVIIWSLGNEAFYGRNHKAMYDYAKSVDPGRLVHYEGDSEALSADMFSYMYPSIERLTRLAKTEGVNAEGLYEKPIVLCEYAHAMGNGPGGLEDYQRAFREYDRLQGGFIWEWANHGLWKKDGPKPFYAYGGDFGDTPNDATFVMDGLCFSDHTPTPGLVELKKVAQPVKLSMEGEQLFVENEYDFIDLDHLVATYKVESGELPIPHVGARQRIQISLPGHIFSYQSPDEVFLTISFRLRSASSWADASHEVAWWQRKLSPSQPASIKQPTLPSRDELRVRDFQNAVQVTGSNWELQFDRVRGYITNWTSSGLTLLEPDGKTKAAIIPSFWRAPTDNDVPGTLPYWRRFGLDAITSQLRSFSVRRDDETDSVEVKTQTRLSPPILAWAYNVETTYTVFSTGSLAIRVHLRPTGSHPDTVPRVGLDVRLPQTIDQAAWLGPGPGESYPDKCSSQKVGIWSMSVEELATQYEHPQENGNRVDTRWVKMANLQGAGIQVTREVIGDAPERTFQWSAGRYTAAALEAAKHPCDLIEEDATLLRLNAEGAGVGSAACGPGVAEEFEVKCCETEFSFLLEKVAV</sequence>
<dbReference type="InterPro" id="IPR006101">
    <property type="entry name" value="Glyco_hydro_2"/>
</dbReference>
<keyword evidence="9" id="KW-1185">Reference proteome</keyword>
<dbReference type="InterPro" id="IPR006104">
    <property type="entry name" value="Glyco_hydro_2_N"/>
</dbReference>
<name>A0A7D8UP41_9HELO</name>
<dbReference type="InterPro" id="IPR013783">
    <property type="entry name" value="Ig-like_fold"/>
</dbReference>
<dbReference type="AlphaFoldDB" id="A0A7D8UP41"/>
<dbReference type="InterPro" id="IPR004199">
    <property type="entry name" value="B-gal_small/dom_5"/>
</dbReference>
<dbReference type="SUPFAM" id="SSF51445">
    <property type="entry name" value="(Trans)glycosidases"/>
    <property type="match status" value="1"/>
</dbReference>
<dbReference type="GO" id="GO:0030246">
    <property type="term" value="F:carbohydrate binding"/>
    <property type="evidence" value="ECO:0007669"/>
    <property type="project" value="InterPro"/>
</dbReference>
<organism evidence="8 9">
    <name type="scientific">Lachnellula cervina</name>
    <dbReference type="NCBI Taxonomy" id="1316786"/>
    <lineage>
        <taxon>Eukaryota</taxon>
        <taxon>Fungi</taxon>
        <taxon>Dikarya</taxon>
        <taxon>Ascomycota</taxon>
        <taxon>Pezizomycotina</taxon>
        <taxon>Leotiomycetes</taxon>
        <taxon>Helotiales</taxon>
        <taxon>Lachnaceae</taxon>
        <taxon>Lachnellula</taxon>
    </lineage>
</organism>
<dbReference type="SUPFAM" id="SSF49785">
    <property type="entry name" value="Galactose-binding domain-like"/>
    <property type="match status" value="1"/>
</dbReference>
<dbReference type="Pfam" id="PF02836">
    <property type="entry name" value="Glyco_hydro_2_C"/>
    <property type="match status" value="1"/>
</dbReference>
<protein>
    <recommendedName>
        <fullName evidence="4">Lactase</fullName>
    </recommendedName>
</protein>
<dbReference type="Pfam" id="PF02837">
    <property type="entry name" value="Glyco_hydro_2_N"/>
    <property type="match status" value="1"/>
</dbReference>
<dbReference type="SMART" id="SM01038">
    <property type="entry name" value="Bgal_small_N"/>
    <property type="match status" value="1"/>
</dbReference>
<dbReference type="PROSITE" id="PS00719">
    <property type="entry name" value="GLYCOSYL_HYDROL_F2_1"/>
    <property type="match status" value="1"/>
</dbReference>
<dbReference type="InterPro" id="IPR050347">
    <property type="entry name" value="Bact_Beta-galactosidase"/>
</dbReference>
<evidence type="ECO:0000256" key="2">
    <source>
        <dbReference type="ARBA" id="ARBA00022801"/>
    </source>
</evidence>
<evidence type="ECO:0000313" key="9">
    <source>
        <dbReference type="Proteomes" id="UP000481288"/>
    </source>
</evidence>
<dbReference type="InterPro" id="IPR017853">
    <property type="entry name" value="GH"/>
</dbReference>
<comment type="similarity">
    <text evidence="1 5">Belongs to the glycosyl hydrolase 2 family.</text>
</comment>
<accession>A0A7D8UP41</accession>
<dbReference type="Proteomes" id="UP000481288">
    <property type="component" value="Unassembled WGS sequence"/>
</dbReference>
<dbReference type="Gene3D" id="3.20.20.80">
    <property type="entry name" value="Glycosidases"/>
    <property type="match status" value="1"/>
</dbReference>
<evidence type="ECO:0000256" key="4">
    <source>
        <dbReference type="ARBA" id="ARBA00032230"/>
    </source>
</evidence>
<gene>
    <name evidence="8" type="primary">LAC4</name>
    <name evidence="8" type="ORF">LCER1_G004792</name>
</gene>
<dbReference type="InterPro" id="IPR023230">
    <property type="entry name" value="Glyco_hydro_2_CS"/>
</dbReference>
<dbReference type="InterPro" id="IPR008979">
    <property type="entry name" value="Galactose-bd-like_sf"/>
</dbReference>
<feature type="domain" description="Beta galactosidase small chain/" evidence="7">
    <location>
        <begin position="758"/>
        <end position="1044"/>
    </location>
</feature>
<evidence type="ECO:0000259" key="7">
    <source>
        <dbReference type="SMART" id="SM01038"/>
    </source>
</evidence>
<comment type="caution">
    <text evidence="8">The sequence shown here is derived from an EMBL/GenBank/DDBJ whole genome shotgun (WGS) entry which is preliminary data.</text>
</comment>
<dbReference type="InterPro" id="IPR011013">
    <property type="entry name" value="Gal_mutarotase_sf_dom"/>
</dbReference>
<dbReference type="Gene3D" id="2.70.98.10">
    <property type="match status" value="1"/>
</dbReference>
<dbReference type="InterPro" id="IPR014718">
    <property type="entry name" value="GH-type_carb-bd"/>
</dbReference>
<keyword evidence="3 5" id="KW-0326">Glycosidase</keyword>
<dbReference type="InterPro" id="IPR006102">
    <property type="entry name" value="Ig-like_GH2"/>
</dbReference>